<evidence type="ECO:0000313" key="2">
    <source>
        <dbReference type="EMBL" id="EPR31554.1"/>
    </source>
</evidence>
<dbReference type="eggNOG" id="COG1437">
    <property type="taxonomic scope" value="Bacteria"/>
</dbReference>
<feature type="domain" description="CYTH" evidence="1">
    <location>
        <begin position="9"/>
        <end position="174"/>
    </location>
</feature>
<dbReference type="SUPFAM" id="SSF55154">
    <property type="entry name" value="CYTH-like phosphatases"/>
    <property type="match status" value="1"/>
</dbReference>
<dbReference type="PATRIC" id="fig|1121439.3.peg.2247"/>
<dbReference type="InterPro" id="IPR033469">
    <property type="entry name" value="CYTH-like_dom_sf"/>
</dbReference>
<dbReference type="AlphaFoldDB" id="S7UCF2"/>
<evidence type="ECO:0000259" key="1">
    <source>
        <dbReference type="PROSITE" id="PS51707"/>
    </source>
</evidence>
<comment type="caution">
    <text evidence="2">The sequence shown here is derived from an EMBL/GenBank/DDBJ whole genome shotgun (WGS) entry which is preliminary data.</text>
</comment>
<name>S7UCF2_9BACT</name>
<sequence length="212" mass="24059">MSESLSNMRQEIEVKFKNVDLADLRKIVHARGGKFLGCRFERNIVFDDAARTLRARGVLLRLRDDGRFILTVKAPPDVPPPPGFKIRTEYESEVSDFAALRSGLRALGYEEALRYEKVREEWLLGDCHVCLDHLSFGDFCEIEGQPEAIRACAAELGLDWKDSSTANYHRLYTEWREGRGLLPEDSFVFAGEARQAARELCPAIFSPLDPLP</sequence>
<accession>S7UCF2</accession>
<dbReference type="PANTHER" id="PTHR21028:SF2">
    <property type="entry name" value="CYTH DOMAIN-CONTAINING PROTEIN"/>
    <property type="match status" value="1"/>
</dbReference>
<evidence type="ECO:0000313" key="3">
    <source>
        <dbReference type="Proteomes" id="UP000014975"/>
    </source>
</evidence>
<dbReference type="PANTHER" id="PTHR21028">
    <property type="entry name" value="SI:CH211-156B7.4"/>
    <property type="match status" value="1"/>
</dbReference>
<dbReference type="Proteomes" id="UP000014975">
    <property type="component" value="Unassembled WGS sequence"/>
</dbReference>
<keyword evidence="3" id="KW-1185">Reference proteome</keyword>
<dbReference type="SMART" id="SM01118">
    <property type="entry name" value="CYTH"/>
    <property type="match status" value="1"/>
</dbReference>
<dbReference type="Gene3D" id="2.40.320.10">
    <property type="entry name" value="Hypothetical Protein Pfu-838710-001"/>
    <property type="match status" value="1"/>
</dbReference>
<dbReference type="PROSITE" id="PS51707">
    <property type="entry name" value="CYTH"/>
    <property type="match status" value="1"/>
</dbReference>
<dbReference type="EMBL" id="ATHI01000028">
    <property type="protein sequence ID" value="EPR31554.1"/>
    <property type="molecule type" value="Genomic_DNA"/>
</dbReference>
<protein>
    <submittedName>
        <fullName evidence="2">Adenylate cyclase</fullName>
    </submittedName>
</protein>
<dbReference type="CDD" id="cd07890">
    <property type="entry name" value="CYTH-like_AC_IV-like"/>
    <property type="match status" value="1"/>
</dbReference>
<proteinExistence type="predicted"/>
<reference evidence="2 3" key="1">
    <citation type="journal article" date="2013" name="Genome Announc.">
        <title>Draft genome sequences for three mercury-methylating, sulfate-reducing bacteria.</title>
        <authorList>
            <person name="Brown S.D."/>
            <person name="Hurt R.A.Jr."/>
            <person name="Gilmour C.C."/>
            <person name="Elias D.A."/>
        </authorList>
    </citation>
    <scope>NUCLEOTIDE SEQUENCE [LARGE SCALE GENOMIC DNA]</scope>
    <source>
        <strain evidence="2 3">DSM 16529</strain>
    </source>
</reference>
<organism evidence="2 3">
    <name type="scientific">Alkalidesulfovibrio alkalitolerans DSM 16529</name>
    <dbReference type="NCBI Taxonomy" id="1121439"/>
    <lineage>
        <taxon>Bacteria</taxon>
        <taxon>Pseudomonadati</taxon>
        <taxon>Thermodesulfobacteriota</taxon>
        <taxon>Desulfovibrionia</taxon>
        <taxon>Desulfovibrionales</taxon>
        <taxon>Desulfovibrionaceae</taxon>
        <taxon>Alkalidesulfovibrio</taxon>
    </lineage>
</organism>
<dbReference type="RefSeq" id="WP_020887575.1">
    <property type="nucleotide sequence ID" value="NZ_ATHI01000028.1"/>
</dbReference>
<dbReference type="STRING" id="1121439.dsat_0878"/>
<gene>
    <name evidence="2" type="ORF">dsat_0878</name>
</gene>
<dbReference type="Pfam" id="PF01928">
    <property type="entry name" value="CYTH"/>
    <property type="match status" value="1"/>
</dbReference>
<dbReference type="InterPro" id="IPR008173">
    <property type="entry name" value="Adenylyl_cyclase_CyaB"/>
</dbReference>
<dbReference type="InterPro" id="IPR023577">
    <property type="entry name" value="CYTH_domain"/>
</dbReference>